<feature type="binding site" description="axial binding residue" evidence="4">
    <location>
        <position position="288"/>
    </location>
    <ligand>
        <name>heme</name>
        <dbReference type="ChEBI" id="CHEBI:30413"/>
    </ligand>
    <ligandPart>
        <name>Fe</name>
        <dbReference type="ChEBI" id="CHEBI:18248"/>
    </ligandPart>
</feature>
<evidence type="ECO:0000256" key="5">
    <source>
        <dbReference type="SAM" id="MobiDB-lite"/>
    </source>
</evidence>
<evidence type="ECO:0000256" key="2">
    <source>
        <dbReference type="ARBA" id="ARBA00022723"/>
    </source>
</evidence>
<protein>
    <submittedName>
        <fullName evidence="6">Cytochrome P450 71A1</fullName>
    </submittedName>
</protein>
<accession>A0A1E5VHN8</accession>
<keyword evidence="4" id="KW-0349">Heme</keyword>
<dbReference type="Gene3D" id="1.10.630.10">
    <property type="entry name" value="Cytochrome P450"/>
    <property type="match status" value="2"/>
</dbReference>
<organism evidence="6 7">
    <name type="scientific">Dichanthelium oligosanthes</name>
    <dbReference type="NCBI Taxonomy" id="888268"/>
    <lineage>
        <taxon>Eukaryota</taxon>
        <taxon>Viridiplantae</taxon>
        <taxon>Streptophyta</taxon>
        <taxon>Embryophyta</taxon>
        <taxon>Tracheophyta</taxon>
        <taxon>Spermatophyta</taxon>
        <taxon>Magnoliopsida</taxon>
        <taxon>Liliopsida</taxon>
        <taxon>Poales</taxon>
        <taxon>Poaceae</taxon>
        <taxon>PACMAD clade</taxon>
        <taxon>Panicoideae</taxon>
        <taxon>Panicodae</taxon>
        <taxon>Paniceae</taxon>
        <taxon>Dichantheliinae</taxon>
        <taxon>Dichanthelium</taxon>
    </lineage>
</organism>
<reference evidence="6 7" key="1">
    <citation type="submission" date="2016-09" db="EMBL/GenBank/DDBJ databases">
        <title>The draft genome of Dichanthelium oligosanthes: A C3 panicoid grass species.</title>
        <authorList>
            <person name="Studer A.J."/>
            <person name="Schnable J.C."/>
            <person name="Brutnell T.P."/>
        </authorList>
    </citation>
    <scope>NUCLEOTIDE SEQUENCE [LARGE SCALE GENOMIC DNA]</scope>
    <source>
        <strain evidence="7">cv. Kellogg 1175</strain>
        <tissue evidence="6">Leaf</tissue>
    </source>
</reference>
<dbReference type="PRINTS" id="PR00463">
    <property type="entry name" value="EP450I"/>
</dbReference>
<keyword evidence="2 4" id="KW-0479">Metal-binding</keyword>
<dbReference type="SUPFAM" id="SSF48264">
    <property type="entry name" value="Cytochrome P450"/>
    <property type="match status" value="1"/>
</dbReference>
<sequence>MAPAQLDSSLLRSLLLVVSCFAIVRSLWSRRKQGGRAAPPPSPPAWPVIGNILQLGQGHHHRKLQSLARRHGPLFLCLGSVPTVVVSSASVAEAVLKTQDHVFCGRPQQHTARGVLYGCQDIGFSPYGERWRQLRRIAVVHLLSAKRVDSFRALREEEVASLVARIRAAIEWAMAELIKNQRKWRRYKPRCRGGTRTSPRGAAGEDEPPPGSHEGSDAATSTVQDTDLHNYDIPAKTRLIINAWEIGRDGESWENPEDFLPDRFVHSDIGYSGKDFRFIPFSAGRRGCPSIAFAFATRLVELVLANLMCHFDWELPEGQELESFEVVESSGLSPGLKSALILVAKPLQALTAYGDCNKVLM</sequence>
<feature type="region of interest" description="Disordered" evidence="5">
    <location>
        <begin position="189"/>
        <end position="227"/>
    </location>
</feature>
<name>A0A1E5VHN8_9POAL</name>
<dbReference type="AlphaFoldDB" id="A0A1E5VHN8"/>
<dbReference type="Proteomes" id="UP000095767">
    <property type="component" value="Unassembled WGS sequence"/>
</dbReference>
<comment type="caution">
    <text evidence="6">The sequence shown here is derived from an EMBL/GenBank/DDBJ whole genome shotgun (WGS) entry which is preliminary data.</text>
</comment>
<evidence type="ECO:0000313" key="6">
    <source>
        <dbReference type="EMBL" id="OEL24564.1"/>
    </source>
</evidence>
<dbReference type="EMBL" id="LWDX02039399">
    <property type="protein sequence ID" value="OEL24564.1"/>
    <property type="molecule type" value="Genomic_DNA"/>
</dbReference>
<dbReference type="GO" id="GO:0016705">
    <property type="term" value="F:oxidoreductase activity, acting on paired donors, with incorporation or reduction of molecular oxygen"/>
    <property type="evidence" value="ECO:0007669"/>
    <property type="project" value="InterPro"/>
</dbReference>
<keyword evidence="3 4" id="KW-0408">Iron</keyword>
<dbReference type="GO" id="GO:0020037">
    <property type="term" value="F:heme binding"/>
    <property type="evidence" value="ECO:0007669"/>
    <property type="project" value="InterPro"/>
</dbReference>
<evidence type="ECO:0000256" key="4">
    <source>
        <dbReference type="PIRSR" id="PIRSR602401-1"/>
    </source>
</evidence>
<dbReference type="PANTHER" id="PTHR47955">
    <property type="entry name" value="CYTOCHROME P450 FAMILY 71 PROTEIN"/>
    <property type="match status" value="1"/>
</dbReference>
<evidence type="ECO:0000313" key="7">
    <source>
        <dbReference type="Proteomes" id="UP000095767"/>
    </source>
</evidence>
<dbReference type="GO" id="GO:0004497">
    <property type="term" value="F:monooxygenase activity"/>
    <property type="evidence" value="ECO:0007669"/>
    <property type="project" value="InterPro"/>
</dbReference>
<dbReference type="OrthoDB" id="1055148at2759"/>
<dbReference type="InterPro" id="IPR001128">
    <property type="entry name" value="Cyt_P450"/>
</dbReference>
<evidence type="ECO:0000256" key="3">
    <source>
        <dbReference type="ARBA" id="ARBA00023004"/>
    </source>
</evidence>
<dbReference type="GO" id="GO:0005506">
    <property type="term" value="F:iron ion binding"/>
    <property type="evidence" value="ECO:0007669"/>
    <property type="project" value="InterPro"/>
</dbReference>
<dbReference type="STRING" id="888268.A0A1E5VHN8"/>
<dbReference type="InterPro" id="IPR036396">
    <property type="entry name" value="Cyt_P450_sf"/>
</dbReference>
<keyword evidence="7" id="KW-1185">Reference proteome</keyword>
<dbReference type="Pfam" id="PF00067">
    <property type="entry name" value="p450"/>
    <property type="match status" value="2"/>
</dbReference>
<comment type="similarity">
    <text evidence="1">Belongs to the cytochrome P450 family.</text>
</comment>
<dbReference type="PANTHER" id="PTHR47955:SF15">
    <property type="entry name" value="CYTOCHROME P450 71A2-LIKE"/>
    <property type="match status" value="1"/>
</dbReference>
<comment type="cofactor">
    <cofactor evidence="4">
        <name>heme</name>
        <dbReference type="ChEBI" id="CHEBI:30413"/>
    </cofactor>
</comment>
<gene>
    <name evidence="6" type="ORF">BAE44_0014415</name>
</gene>
<proteinExistence type="inferred from homology"/>
<evidence type="ECO:0000256" key="1">
    <source>
        <dbReference type="ARBA" id="ARBA00010617"/>
    </source>
</evidence>
<dbReference type="InterPro" id="IPR002401">
    <property type="entry name" value="Cyt_P450_E_grp-I"/>
</dbReference>